<feature type="domain" description="PBP" evidence="3">
    <location>
        <begin position="229"/>
        <end position="486"/>
    </location>
</feature>
<evidence type="ECO:0000256" key="2">
    <source>
        <dbReference type="SAM" id="Phobius"/>
    </source>
</evidence>
<evidence type="ECO:0000313" key="4">
    <source>
        <dbReference type="EMBL" id="MBB6438121.1"/>
    </source>
</evidence>
<dbReference type="PANTHER" id="PTHR30570:SF1">
    <property type="entry name" value="PHOSPHATE-BINDING PROTEIN PSTS"/>
    <property type="match status" value="1"/>
</dbReference>
<dbReference type="Pfam" id="PF12849">
    <property type="entry name" value="PBP_like_2"/>
    <property type="match status" value="1"/>
</dbReference>
<evidence type="ECO:0000313" key="5">
    <source>
        <dbReference type="Proteomes" id="UP000540423"/>
    </source>
</evidence>
<evidence type="ECO:0000259" key="3">
    <source>
        <dbReference type="Pfam" id="PF12849"/>
    </source>
</evidence>
<dbReference type="InterPro" id="IPR050811">
    <property type="entry name" value="Phosphate_ABC_transporter"/>
</dbReference>
<feature type="transmembrane region" description="Helical" evidence="2">
    <location>
        <begin position="6"/>
        <end position="28"/>
    </location>
</feature>
<comment type="caution">
    <text evidence="4">The sequence shown here is derived from an EMBL/GenBank/DDBJ whole genome shotgun (WGS) entry which is preliminary data.</text>
</comment>
<evidence type="ECO:0000256" key="1">
    <source>
        <dbReference type="ARBA" id="ARBA00022729"/>
    </source>
</evidence>
<dbReference type="RefSeq" id="WP_185033994.1">
    <property type="nucleotide sequence ID" value="NZ_BNBN01000003.1"/>
</dbReference>
<proteinExistence type="predicted"/>
<organism evidence="4 5">
    <name type="scientific">Streptomyces candidus</name>
    <dbReference type="NCBI Taxonomy" id="67283"/>
    <lineage>
        <taxon>Bacteria</taxon>
        <taxon>Bacillati</taxon>
        <taxon>Actinomycetota</taxon>
        <taxon>Actinomycetes</taxon>
        <taxon>Kitasatosporales</taxon>
        <taxon>Streptomycetaceae</taxon>
        <taxon>Streptomyces</taxon>
    </lineage>
</organism>
<name>A0A7X0LSM4_9ACTN</name>
<keyword evidence="2" id="KW-0812">Transmembrane</keyword>
<dbReference type="AlphaFoldDB" id="A0A7X0LSM4"/>
<dbReference type="SUPFAM" id="SSF53850">
    <property type="entry name" value="Periplasmic binding protein-like II"/>
    <property type="match status" value="1"/>
</dbReference>
<keyword evidence="2" id="KW-1133">Transmembrane helix</keyword>
<dbReference type="Gene3D" id="3.40.190.10">
    <property type="entry name" value="Periplasmic binding protein-like II"/>
    <property type="match status" value="2"/>
</dbReference>
<protein>
    <submittedName>
        <fullName evidence="4">ABC-type phosphate transport system substrate-binding protein</fullName>
    </submittedName>
</protein>
<sequence>MEWVSAENVVAVCTAVLGVLASAAALWYERRVPRRKRIGYRVQLDTPIGGDARGGRANVRTGLFRETPGVDMSDGTLVLLRIENDGSQSIADNDYTGIDLHGLTVEFEDRTIQGVAVTQPSGAEHLMDHFTPAAGMRHTDNRLYLPRVPLNRGQHFKLLVLLTGGGVGRAVRISGGIRDGEVMPNRSTTPDEKPPLFSRPARVITVLMTVCVVALAAIIVVRKDAPPIGCERGTLRVTGSTAFAPVAREAAQKYMKDCPGSHIQVEAHGSNAGLDDLVREGARTDTKGGGSPGVIALSDGPRPKQYAQLREDRVAVSVFAVVVNDRLPVRDLSLTDLRRIYRGEIRDWSHFGGPRTPRRPILLVSRNASSGTREIFQRRVLDGLEPANSSRDCATPDFPTAPVVRCELTSTEAVLDAVARLPGAIGYSELRSGTSLKGVRRLSIDGSAPSVDEIGDSAYPYREIEYAYTYGRPPADSLASSFLTYLGRGGGQEIIRTHGHLPCATPKGLRVCGEG</sequence>
<reference evidence="4 5" key="1">
    <citation type="submission" date="2020-08" db="EMBL/GenBank/DDBJ databases">
        <title>Genomic Encyclopedia of Type Strains, Phase IV (KMG-IV): sequencing the most valuable type-strain genomes for metagenomic binning, comparative biology and taxonomic classification.</title>
        <authorList>
            <person name="Goeker M."/>
        </authorList>
    </citation>
    <scope>NUCLEOTIDE SEQUENCE [LARGE SCALE GENOMIC DNA]</scope>
    <source>
        <strain evidence="4 5">DSM 40141</strain>
    </source>
</reference>
<keyword evidence="2" id="KW-0472">Membrane</keyword>
<accession>A0A7X0LSM4</accession>
<keyword evidence="1" id="KW-0732">Signal</keyword>
<dbReference type="EMBL" id="JACHEM010000012">
    <property type="protein sequence ID" value="MBB6438121.1"/>
    <property type="molecule type" value="Genomic_DNA"/>
</dbReference>
<dbReference type="Proteomes" id="UP000540423">
    <property type="component" value="Unassembled WGS sequence"/>
</dbReference>
<gene>
    <name evidence="4" type="ORF">HNQ79_004625</name>
</gene>
<feature type="transmembrane region" description="Helical" evidence="2">
    <location>
        <begin position="203"/>
        <end position="221"/>
    </location>
</feature>
<keyword evidence="5" id="KW-1185">Reference proteome</keyword>
<dbReference type="InterPro" id="IPR024370">
    <property type="entry name" value="PBP_domain"/>
</dbReference>
<dbReference type="PANTHER" id="PTHR30570">
    <property type="entry name" value="PERIPLASMIC PHOSPHATE BINDING COMPONENT OF PHOSPHATE ABC TRANSPORTER"/>
    <property type="match status" value="1"/>
</dbReference>